<evidence type="ECO:0000313" key="1">
    <source>
        <dbReference type="EMBL" id="KAJ3491541.1"/>
    </source>
</evidence>
<reference evidence="1" key="1">
    <citation type="submission" date="2022-07" db="EMBL/GenBank/DDBJ databases">
        <title>Genome Sequence of Lecanicillium saksenae.</title>
        <authorList>
            <person name="Buettner E."/>
        </authorList>
    </citation>
    <scope>NUCLEOTIDE SEQUENCE</scope>
    <source>
        <strain evidence="1">VT-O1</strain>
    </source>
</reference>
<comment type="caution">
    <text evidence="1">The sequence shown here is derived from an EMBL/GenBank/DDBJ whole genome shotgun (WGS) entry which is preliminary data.</text>
</comment>
<protein>
    <submittedName>
        <fullName evidence="1">Uncharacterized protein</fullName>
    </submittedName>
</protein>
<evidence type="ECO:0000313" key="2">
    <source>
        <dbReference type="Proteomes" id="UP001148737"/>
    </source>
</evidence>
<accession>A0ACC1QUM3</accession>
<proteinExistence type="predicted"/>
<gene>
    <name evidence="1" type="ORF">NLG97_g5578</name>
</gene>
<dbReference type="EMBL" id="JANAKD010000643">
    <property type="protein sequence ID" value="KAJ3491541.1"/>
    <property type="molecule type" value="Genomic_DNA"/>
</dbReference>
<name>A0ACC1QUM3_9HYPO</name>
<dbReference type="Proteomes" id="UP001148737">
    <property type="component" value="Unassembled WGS sequence"/>
</dbReference>
<keyword evidence="2" id="KW-1185">Reference proteome</keyword>
<organism evidence="1 2">
    <name type="scientific">Lecanicillium saksenae</name>
    <dbReference type="NCBI Taxonomy" id="468837"/>
    <lineage>
        <taxon>Eukaryota</taxon>
        <taxon>Fungi</taxon>
        <taxon>Dikarya</taxon>
        <taxon>Ascomycota</taxon>
        <taxon>Pezizomycotina</taxon>
        <taxon>Sordariomycetes</taxon>
        <taxon>Hypocreomycetidae</taxon>
        <taxon>Hypocreales</taxon>
        <taxon>Cordycipitaceae</taxon>
        <taxon>Lecanicillium</taxon>
    </lineage>
</organism>
<sequence>MTRNIINRCTVAVPRCVPDLAQSGRRWTSHSRSSLTDEALLRKIEARLNDDKYGDKIKVDAKNKRIATQNGELPMSPLFDPNWIKSKRRQTKGRPRPAEGQFQRQLQQNPFARALATPIRYCAITKTQQPRYFLQRFDVVRHPETNEGWLAPSNDDYCHIQRRNEARAREASPQANVSEQEGSSGHPEQTPRVTGYVASQKSVLDAISGPKKKLRGALLAHRTGMAVNPDAKMPVWRHDMGEVVLQTLRREAVGELKQRAAVAENKFVQPCSRWEDIKDVGGRGCILWLPATNDASTARQHATFDVAGANYGGKLPVHNLNWLLGEEQLSRLRRESEVFRENELLVLKGWPTNSMIELHLLLWKLQGYLDEPSASPARFPSCFPACLARAKVTTKTFQQVTMTAIYVAKHARSRLLVDSPAIAKRRPLWDINVECAIWKETFLARLLDELRLDTKQPPHIWAEICDWRHLPRLTRLDIWSLASAHFINNQEKRSKIVETLAKAAAPEKKTGLLFFFLLSAMPGMIEENPELVQPENWARMKSWTGKTPEVELAVEAPPEEGEEAPESDPTA</sequence>